<feature type="domain" description="DUF4326" evidence="1">
    <location>
        <begin position="11"/>
        <end position="120"/>
    </location>
</feature>
<dbReference type="Pfam" id="PF14216">
    <property type="entry name" value="DUF4326"/>
    <property type="match status" value="1"/>
</dbReference>
<protein>
    <submittedName>
        <fullName evidence="2">DUF4326 domain-containing protein</fullName>
    </submittedName>
</protein>
<gene>
    <name evidence="2" type="ORF">ACFO3M_12490</name>
</gene>
<dbReference type="RefSeq" id="WP_387988921.1">
    <property type="nucleotide sequence ID" value="NZ_JBHSGR010000012.1"/>
</dbReference>
<sequence length="129" mass="14454">MTGPVRVQLSRARGWRKPPNTVVVARPSRWGNPFRVGETYLWLPGDGETAWPLPTAREPGEQEDGSRVVRCADRATAIEWYRRWAASGDLAAQARRQLRGRNLACWCPAGEPCHADVLLELANRVPALR</sequence>
<evidence type="ECO:0000259" key="1">
    <source>
        <dbReference type="Pfam" id="PF14216"/>
    </source>
</evidence>
<name>A0ABV9LLB9_9ACTN</name>
<comment type="caution">
    <text evidence="2">The sequence shown here is derived from an EMBL/GenBank/DDBJ whole genome shotgun (WGS) entry which is preliminary data.</text>
</comment>
<evidence type="ECO:0000313" key="2">
    <source>
        <dbReference type="EMBL" id="MFC4694207.1"/>
    </source>
</evidence>
<dbReference type="InterPro" id="IPR025475">
    <property type="entry name" value="DUF4326"/>
</dbReference>
<dbReference type="Proteomes" id="UP001596025">
    <property type="component" value="Unassembled WGS sequence"/>
</dbReference>
<keyword evidence="3" id="KW-1185">Reference proteome</keyword>
<proteinExistence type="predicted"/>
<evidence type="ECO:0000313" key="3">
    <source>
        <dbReference type="Proteomes" id="UP001596025"/>
    </source>
</evidence>
<accession>A0ABV9LLB9</accession>
<organism evidence="2 3">
    <name type="scientific">Geodermatophilus arenarius</name>
    <dbReference type="NCBI Taxonomy" id="1137990"/>
    <lineage>
        <taxon>Bacteria</taxon>
        <taxon>Bacillati</taxon>
        <taxon>Actinomycetota</taxon>
        <taxon>Actinomycetes</taxon>
        <taxon>Geodermatophilales</taxon>
        <taxon>Geodermatophilaceae</taxon>
        <taxon>Geodermatophilus</taxon>
    </lineage>
</organism>
<reference evidence="3" key="1">
    <citation type="journal article" date="2019" name="Int. J. Syst. Evol. Microbiol.">
        <title>The Global Catalogue of Microorganisms (GCM) 10K type strain sequencing project: providing services to taxonomists for standard genome sequencing and annotation.</title>
        <authorList>
            <consortium name="The Broad Institute Genomics Platform"/>
            <consortium name="The Broad Institute Genome Sequencing Center for Infectious Disease"/>
            <person name="Wu L."/>
            <person name="Ma J."/>
        </authorList>
    </citation>
    <scope>NUCLEOTIDE SEQUENCE [LARGE SCALE GENOMIC DNA]</scope>
    <source>
        <strain evidence="3">CCUG 62763</strain>
    </source>
</reference>
<dbReference type="EMBL" id="JBHSGR010000012">
    <property type="protein sequence ID" value="MFC4694207.1"/>
    <property type="molecule type" value="Genomic_DNA"/>
</dbReference>